<dbReference type="SUPFAM" id="SSF111369">
    <property type="entry name" value="HlyD-like secretion proteins"/>
    <property type="match status" value="1"/>
</dbReference>
<dbReference type="Gene3D" id="2.40.50.100">
    <property type="match status" value="1"/>
</dbReference>
<dbReference type="Gene3D" id="2.40.30.170">
    <property type="match status" value="1"/>
</dbReference>
<feature type="transmembrane region" description="Helical" evidence="3">
    <location>
        <begin position="7"/>
        <end position="26"/>
    </location>
</feature>
<dbReference type="NCBIfam" id="TIGR01730">
    <property type="entry name" value="RND_mfp"/>
    <property type="match status" value="1"/>
</dbReference>
<evidence type="ECO:0000256" key="3">
    <source>
        <dbReference type="SAM" id="Phobius"/>
    </source>
</evidence>
<evidence type="ECO:0000256" key="2">
    <source>
        <dbReference type="SAM" id="Coils"/>
    </source>
</evidence>
<dbReference type="InterPro" id="IPR006143">
    <property type="entry name" value="RND_pump_MFP"/>
</dbReference>
<dbReference type="GO" id="GO:0015562">
    <property type="term" value="F:efflux transmembrane transporter activity"/>
    <property type="evidence" value="ECO:0007669"/>
    <property type="project" value="TreeGrafter"/>
</dbReference>
<dbReference type="PANTHER" id="PTHR30469">
    <property type="entry name" value="MULTIDRUG RESISTANCE PROTEIN MDTA"/>
    <property type="match status" value="1"/>
</dbReference>
<evidence type="ECO:0000313" key="4">
    <source>
        <dbReference type="EMBL" id="GJG27616.1"/>
    </source>
</evidence>
<organism evidence="4 5">
    <name type="scientific">Segatella bryantii</name>
    <name type="common">Prevotella bryantii</name>
    <dbReference type="NCBI Taxonomy" id="77095"/>
    <lineage>
        <taxon>Bacteria</taxon>
        <taxon>Pseudomonadati</taxon>
        <taxon>Bacteroidota</taxon>
        <taxon>Bacteroidia</taxon>
        <taxon>Bacteroidales</taxon>
        <taxon>Prevotellaceae</taxon>
        <taxon>Segatella</taxon>
    </lineage>
</organism>
<protein>
    <submittedName>
        <fullName evidence="4">RND transporter MFP subunit</fullName>
    </submittedName>
</protein>
<dbReference type="GO" id="GO:1990281">
    <property type="term" value="C:efflux pump complex"/>
    <property type="evidence" value="ECO:0007669"/>
    <property type="project" value="TreeGrafter"/>
</dbReference>
<reference evidence="4" key="1">
    <citation type="submission" date="2021-08" db="EMBL/GenBank/DDBJ databases">
        <title>Prevotella lacticifex sp. nov., isolated from rumen of cow.</title>
        <authorList>
            <person name="Shinkai T."/>
            <person name="Ikeyama N."/>
            <person name="Kumagai M."/>
            <person name="Ohmori H."/>
            <person name="Sakamoto M."/>
            <person name="Ohkuma M."/>
            <person name="Mitsumori M."/>
        </authorList>
    </citation>
    <scope>NUCLEOTIDE SEQUENCE</scope>
    <source>
        <strain evidence="4">DSM 11371</strain>
    </source>
</reference>
<name>A0AA37HW65_SEGBR</name>
<dbReference type="Proteomes" id="UP000887043">
    <property type="component" value="Unassembled WGS sequence"/>
</dbReference>
<gene>
    <name evidence="4" type="ORF">PRRU23_13160</name>
</gene>
<dbReference type="AlphaFoldDB" id="A0AA37HW65"/>
<dbReference type="Gene3D" id="2.40.420.20">
    <property type="match status" value="1"/>
</dbReference>
<dbReference type="Gene3D" id="1.10.287.470">
    <property type="entry name" value="Helix hairpin bin"/>
    <property type="match status" value="1"/>
</dbReference>
<evidence type="ECO:0000313" key="5">
    <source>
        <dbReference type="Proteomes" id="UP000887043"/>
    </source>
</evidence>
<dbReference type="RefSeq" id="WP_074802932.1">
    <property type="nucleotide sequence ID" value="NZ_BPTR01000001.1"/>
</dbReference>
<dbReference type="PANTHER" id="PTHR30469:SF33">
    <property type="entry name" value="SLR1207 PROTEIN"/>
    <property type="match status" value="1"/>
</dbReference>
<comment type="caution">
    <text evidence="4">The sequence shown here is derived from an EMBL/GenBank/DDBJ whole genome shotgun (WGS) entry which is preliminary data.</text>
</comment>
<keyword evidence="2" id="KW-0175">Coiled coil</keyword>
<keyword evidence="3" id="KW-0472">Membrane</keyword>
<proteinExistence type="inferred from homology"/>
<evidence type="ECO:0000256" key="1">
    <source>
        <dbReference type="ARBA" id="ARBA00009477"/>
    </source>
</evidence>
<accession>A0AA37HW65</accession>
<sequence length="373" mass="40530">MKKYIKFIVAGLVAVIFIGTFVFLWIQSQPKPVEYEEFTPKVTDIKKTTVVTGKIQPRNEISVKPQISGIITEIYKEAGQMVTAGEVIAKVKVIPDMSSLASAQARVRLAQINLKQAKTDLDREKLLYDKGLVSADEYEKVRIVHQRDAEELQAANDNLEVVREGVSSSNADMSSTLIRSKISGLILDIPVKVGNTVILSNTFNDGTTIATVANMGDLIFDGNIDETEVGKLVTGMPMKITIGALQDEKLTASLEYIAPKAETSNGANQFEIKAAIKGVDGNKIRSGYSANAEIVLAQANHVLTVPESAIEFQGSDTYVYVIKGEGEKKTYKRTKVTTGLSDGINIEIKSGITAKDKVRGPKKVADTDSSENK</sequence>
<feature type="coiled-coil region" evidence="2">
    <location>
        <begin position="100"/>
        <end position="155"/>
    </location>
</feature>
<keyword evidence="3" id="KW-0812">Transmembrane</keyword>
<dbReference type="EMBL" id="BPTR01000001">
    <property type="protein sequence ID" value="GJG27616.1"/>
    <property type="molecule type" value="Genomic_DNA"/>
</dbReference>
<keyword evidence="3" id="KW-1133">Transmembrane helix</keyword>
<comment type="similarity">
    <text evidence="1">Belongs to the membrane fusion protein (MFP) (TC 8.A.1) family.</text>
</comment>